<proteinExistence type="predicted"/>
<dbReference type="Proteomes" id="UP001221898">
    <property type="component" value="Unassembled WGS sequence"/>
</dbReference>
<organism evidence="1 2">
    <name type="scientific">Aldrovandia affinis</name>
    <dbReference type="NCBI Taxonomy" id="143900"/>
    <lineage>
        <taxon>Eukaryota</taxon>
        <taxon>Metazoa</taxon>
        <taxon>Chordata</taxon>
        <taxon>Craniata</taxon>
        <taxon>Vertebrata</taxon>
        <taxon>Euteleostomi</taxon>
        <taxon>Actinopterygii</taxon>
        <taxon>Neopterygii</taxon>
        <taxon>Teleostei</taxon>
        <taxon>Notacanthiformes</taxon>
        <taxon>Halosauridae</taxon>
        <taxon>Aldrovandia</taxon>
    </lineage>
</organism>
<protein>
    <submittedName>
        <fullName evidence="1">Uncharacterized protein</fullName>
    </submittedName>
</protein>
<name>A0AAD7W012_9TELE</name>
<accession>A0AAD7W012</accession>
<comment type="caution">
    <text evidence="1">The sequence shown here is derived from an EMBL/GenBank/DDBJ whole genome shotgun (WGS) entry which is preliminary data.</text>
</comment>
<dbReference type="AlphaFoldDB" id="A0AAD7W012"/>
<dbReference type="EMBL" id="JAINUG010000525">
    <property type="protein sequence ID" value="KAJ8366939.1"/>
    <property type="molecule type" value="Genomic_DNA"/>
</dbReference>
<gene>
    <name evidence="1" type="ORF">AAFF_G00336590</name>
</gene>
<reference evidence="1" key="1">
    <citation type="journal article" date="2023" name="Science">
        <title>Genome structures resolve the early diversification of teleost fishes.</title>
        <authorList>
            <person name="Parey E."/>
            <person name="Louis A."/>
            <person name="Montfort J."/>
            <person name="Bouchez O."/>
            <person name="Roques C."/>
            <person name="Iampietro C."/>
            <person name="Lluch J."/>
            <person name="Castinel A."/>
            <person name="Donnadieu C."/>
            <person name="Desvignes T."/>
            <person name="Floi Bucao C."/>
            <person name="Jouanno E."/>
            <person name="Wen M."/>
            <person name="Mejri S."/>
            <person name="Dirks R."/>
            <person name="Jansen H."/>
            <person name="Henkel C."/>
            <person name="Chen W.J."/>
            <person name="Zahm M."/>
            <person name="Cabau C."/>
            <person name="Klopp C."/>
            <person name="Thompson A.W."/>
            <person name="Robinson-Rechavi M."/>
            <person name="Braasch I."/>
            <person name="Lecointre G."/>
            <person name="Bobe J."/>
            <person name="Postlethwait J.H."/>
            <person name="Berthelot C."/>
            <person name="Roest Crollius H."/>
            <person name="Guiguen Y."/>
        </authorList>
    </citation>
    <scope>NUCLEOTIDE SEQUENCE</scope>
    <source>
        <strain evidence="1">NC1722</strain>
    </source>
</reference>
<sequence>MVVCVEKEDHSFTWLYMVLYLEAGDNAISCHSYMLRQSHSSENRPTVSLRLVLPQLDLDQPRACHGAAV</sequence>
<keyword evidence="2" id="KW-1185">Reference proteome</keyword>
<evidence type="ECO:0000313" key="1">
    <source>
        <dbReference type="EMBL" id="KAJ8366939.1"/>
    </source>
</evidence>
<evidence type="ECO:0000313" key="2">
    <source>
        <dbReference type="Proteomes" id="UP001221898"/>
    </source>
</evidence>